<evidence type="ECO:0000256" key="1">
    <source>
        <dbReference type="SAM" id="SignalP"/>
    </source>
</evidence>
<sequence length="371" mass="39023">MLVWLGCAAVAGPLHAQFTLQDSGTTADLRGIVNVGNGTAWASGTHGTVLRTEDSGFVWQGCSVPPGAEQLDFRGIQAFDDQTAIVMSSGKGDLSRVYKTTDGCKSWKLVFTNPDADGFFDAISMSPSGAVVMGDPVGGVFAFFVSDRDEQKWVSLNSPHSGTKAPEALPGEALFAASNSSMDANGGNCVGFVTGGLPGAAIYLPDLRTMPGDTSPERTAAFWTTYKRYPLPLARSASGGAFSVRDMSDGKNEYWIIVGGDYSKPDQTAGTAVTVRGAALSSIRKALPSQTPPHGYRSSVAFDRHAGAWIAVGPNGTDVSTDIGRNWRALKPGFGDDPNADKQWNALSLPYVVGPHGRIGRLRDDALSPGK</sequence>
<reference evidence="2 3" key="1">
    <citation type="submission" date="2024-12" db="EMBL/GenBank/DDBJ databases">
        <authorList>
            <person name="Lee Y."/>
        </authorList>
    </citation>
    <scope>NUCLEOTIDE SEQUENCE [LARGE SCALE GENOMIC DNA]</scope>
    <source>
        <strain evidence="2 3">03SUJ4</strain>
    </source>
</reference>
<dbReference type="EMBL" id="JBJYXY010000001">
    <property type="protein sequence ID" value="MFN2977548.1"/>
    <property type="molecule type" value="Genomic_DNA"/>
</dbReference>
<feature type="signal peptide" evidence="1">
    <location>
        <begin position="1"/>
        <end position="16"/>
    </location>
</feature>
<comment type="caution">
    <text evidence="2">The sequence shown here is derived from an EMBL/GenBank/DDBJ whole genome shotgun (WGS) entry which is preliminary data.</text>
</comment>
<dbReference type="PANTHER" id="PTHR47199:SF2">
    <property type="entry name" value="PHOTOSYSTEM II STABILITY_ASSEMBLY FACTOR HCF136, CHLOROPLASTIC"/>
    <property type="match status" value="1"/>
</dbReference>
<protein>
    <submittedName>
        <fullName evidence="2">WD40/YVTN/BNR-like repeat-containing protein</fullName>
    </submittedName>
</protein>
<name>A0ABW9KPV2_9BACT</name>
<accession>A0ABW9KPV2</accession>
<gene>
    <name evidence="2" type="ORF">ACK2TP_17385</name>
</gene>
<evidence type="ECO:0000313" key="3">
    <source>
        <dbReference type="Proteomes" id="UP001634747"/>
    </source>
</evidence>
<dbReference type="SUPFAM" id="SSF110296">
    <property type="entry name" value="Oligoxyloglucan reducing end-specific cellobiohydrolase"/>
    <property type="match status" value="1"/>
</dbReference>
<proteinExistence type="predicted"/>
<feature type="chain" id="PRO_5047464691" evidence="1">
    <location>
        <begin position="17"/>
        <end position="371"/>
    </location>
</feature>
<dbReference type="InterPro" id="IPR015943">
    <property type="entry name" value="WD40/YVTN_repeat-like_dom_sf"/>
</dbReference>
<dbReference type="PANTHER" id="PTHR47199">
    <property type="entry name" value="PHOTOSYSTEM II STABILITY/ASSEMBLY FACTOR HCF136, CHLOROPLASTIC"/>
    <property type="match status" value="1"/>
</dbReference>
<dbReference type="Gene3D" id="2.130.10.10">
    <property type="entry name" value="YVTN repeat-like/Quinoprotein amine dehydrogenase"/>
    <property type="match status" value="1"/>
</dbReference>
<dbReference type="Proteomes" id="UP001634747">
    <property type="component" value="Unassembled WGS sequence"/>
</dbReference>
<dbReference type="RefSeq" id="WP_344687129.1">
    <property type="nucleotide sequence ID" value="NZ_BAABBH010000001.1"/>
</dbReference>
<evidence type="ECO:0000313" key="2">
    <source>
        <dbReference type="EMBL" id="MFN2977548.1"/>
    </source>
</evidence>
<organism evidence="2 3">
    <name type="scientific">Terriglobus aquaticus</name>
    <dbReference type="NCBI Taxonomy" id="940139"/>
    <lineage>
        <taxon>Bacteria</taxon>
        <taxon>Pseudomonadati</taxon>
        <taxon>Acidobacteriota</taxon>
        <taxon>Terriglobia</taxon>
        <taxon>Terriglobales</taxon>
        <taxon>Acidobacteriaceae</taxon>
        <taxon>Terriglobus</taxon>
    </lineage>
</organism>
<keyword evidence="3" id="KW-1185">Reference proteome</keyword>
<keyword evidence="1" id="KW-0732">Signal</keyword>